<dbReference type="EMBL" id="SIXI01000005">
    <property type="protein sequence ID" value="TBO29450.1"/>
    <property type="molecule type" value="Genomic_DNA"/>
</dbReference>
<dbReference type="OrthoDB" id="9806524at2"/>
<dbReference type="AlphaFoldDB" id="A0A4Q9GXE5"/>
<evidence type="ECO:0000313" key="2">
    <source>
        <dbReference type="Proteomes" id="UP000292120"/>
    </source>
</evidence>
<keyword evidence="2" id="KW-1185">Reference proteome</keyword>
<reference evidence="1 2" key="1">
    <citation type="submission" date="2019-02" db="EMBL/GenBank/DDBJ databases">
        <title>Aquabacterium sp. strain KMB7.</title>
        <authorList>
            <person name="Chen W.-M."/>
        </authorList>
    </citation>
    <scope>NUCLEOTIDE SEQUENCE [LARGE SCALE GENOMIC DNA]</scope>
    <source>
        <strain evidence="1 2">KMB7</strain>
    </source>
</reference>
<proteinExistence type="predicted"/>
<organism evidence="1 2">
    <name type="scientific">Aquabacterium lacunae</name>
    <dbReference type="NCBI Taxonomy" id="2528630"/>
    <lineage>
        <taxon>Bacteria</taxon>
        <taxon>Pseudomonadati</taxon>
        <taxon>Pseudomonadota</taxon>
        <taxon>Betaproteobacteria</taxon>
        <taxon>Burkholderiales</taxon>
        <taxon>Aquabacterium</taxon>
    </lineage>
</organism>
<evidence type="ECO:0000313" key="1">
    <source>
        <dbReference type="EMBL" id="TBO29450.1"/>
    </source>
</evidence>
<accession>A0A4Q9GXE5</accession>
<sequence>MLCAFHLRHSSRPAMKTMLIYDKLVPVNREQHRSLKIKPSAQNLSFARDLNSMLLATTELPLAALDFPCVFVGEGDQRTLVAIVGLRDKENLFLDDAGRWEQGTYVPAFVRRYPFVLAQPDANSQELTVCLDEAFDGFNSEEGEALFQADGQDSDYLKRLQQFLLDFHNDMGRTAAFARQLVALDLLVERNIDFQLGEQRMNLQGIQVVDENKLRALPADKVQELFASGALGFIHAHLLSLNNVNKLGARLMRKLAN</sequence>
<name>A0A4Q9GXE5_9BURK</name>
<protein>
    <submittedName>
        <fullName evidence="1">SapC family protein</fullName>
    </submittedName>
</protein>
<dbReference type="Proteomes" id="UP000292120">
    <property type="component" value="Unassembled WGS sequence"/>
</dbReference>
<gene>
    <name evidence="1" type="ORF">EYS42_13700</name>
</gene>
<dbReference type="InterPro" id="IPR010836">
    <property type="entry name" value="SapC"/>
</dbReference>
<dbReference type="Pfam" id="PF07277">
    <property type="entry name" value="SapC"/>
    <property type="match status" value="1"/>
</dbReference>
<comment type="caution">
    <text evidence="1">The sequence shown here is derived from an EMBL/GenBank/DDBJ whole genome shotgun (WGS) entry which is preliminary data.</text>
</comment>